<evidence type="ECO:0000256" key="1">
    <source>
        <dbReference type="ARBA" id="ARBA00001947"/>
    </source>
</evidence>
<dbReference type="Pfam" id="PF00107">
    <property type="entry name" value="ADH_zinc_N"/>
    <property type="match status" value="1"/>
</dbReference>
<dbReference type="Gene3D" id="3.90.180.10">
    <property type="entry name" value="Medium-chain alcohol dehydrogenases, catalytic domain"/>
    <property type="match status" value="1"/>
</dbReference>
<dbReference type="EMBL" id="HBHI01028700">
    <property type="protein sequence ID" value="CAD9698838.1"/>
    <property type="molecule type" value="Transcribed_RNA"/>
</dbReference>
<dbReference type="InterPro" id="IPR020843">
    <property type="entry name" value="ER"/>
</dbReference>
<dbReference type="EMBL" id="HBHI01028702">
    <property type="protein sequence ID" value="CAD9698845.1"/>
    <property type="molecule type" value="Transcribed_RNA"/>
</dbReference>
<dbReference type="Pfam" id="PF08240">
    <property type="entry name" value="ADH_N"/>
    <property type="match status" value="1"/>
</dbReference>
<dbReference type="InterPro" id="IPR011032">
    <property type="entry name" value="GroES-like_sf"/>
</dbReference>
<evidence type="ECO:0000259" key="5">
    <source>
        <dbReference type="SMART" id="SM00829"/>
    </source>
</evidence>
<dbReference type="Gene3D" id="3.40.50.720">
    <property type="entry name" value="NAD(P)-binding Rossmann-like Domain"/>
    <property type="match status" value="1"/>
</dbReference>
<dbReference type="SUPFAM" id="SSF50129">
    <property type="entry name" value="GroES-like"/>
    <property type="match status" value="1"/>
</dbReference>
<evidence type="ECO:0000313" key="6">
    <source>
        <dbReference type="EMBL" id="CAD9698838.1"/>
    </source>
</evidence>
<evidence type="ECO:0000256" key="3">
    <source>
        <dbReference type="ARBA" id="ARBA00022833"/>
    </source>
</evidence>
<sequence>MATIKGGQGIKALAVLEEGGSLKPTEIGRPEPGPNDVHIKVLYCGQCHSDLHATNGEWGINLYPMTPGHEIAGTVMASNSPNFLVGQNVGVGCMVESCRSCDLCDEGLENHCPSMIQTYSASYPKASGHDDCADYHTNGGYSEEIVVRDRFVFAIPDALPLEFAGPLLCAGITTYSPLNRLVKGKKDQSVGVVGFGGLGMMTAKLAIAMGAKVTIISRNLSKAKEAEAIGANLVSHQDSDVMTGLTRTFNTIIDTVSVHHNIEAILSSLKVGGNFCFLGGVPQPYEISAFTLLFNRYNISGSLIGGVPETKEMLDFCVEHNVFPTIQIIKAQDAAGVFEAMQQGKAGGIRNVIDMSTIGELFE</sequence>
<feature type="domain" description="Enoyl reductase (ER)" evidence="5">
    <location>
        <begin position="19"/>
        <end position="353"/>
    </location>
</feature>
<keyword evidence="2" id="KW-0479">Metal-binding</keyword>
<keyword evidence="4" id="KW-0560">Oxidoreductase</keyword>
<dbReference type="GO" id="GO:0016616">
    <property type="term" value="F:oxidoreductase activity, acting on the CH-OH group of donors, NAD or NADP as acceptor"/>
    <property type="evidence" value="ECO:0007669"/>
    <property type="project" value="InterPro"/>
</dbReference>
<evidence type="ECO:0000313" key="7">
    <source>
        <dbReference type="EMBL" id="CAD9698845.1"/>
    </source>
</evidence>
<dbReference type="SMART" id="SM00829">
    <property type="entry name" value="PKS_ER"/>
    <property type="match status" value="1"/>
</dbReference>
<dbReference type="PANTHER" id="PTHR42683">
    <property type="entry name" value="ALDEHYDE REDUCTASE"/>
    <property type="match status" value="1"/>
</dbReference>
<dbReference type="CDD" id="cd05283">
    <property type="entry name" value="CAD1"/>
    <property type="match status" value="1"/>
</dbReference>
<dbReference type="InterPro" id="IPR047109">
    <property type="entry name" value="CAD-like"/>
</dbReference>
<accession>A0A6U0TKS4</accession>
<reference evidence="7" key="1">
    <citation type="submission" date="2021-01" db="EMBL/GenBank/DDBJ databases">
        <authorList>
            <person name="Corre E."/>
            <person name="Pelletier E."/>
            <person name="Niang G."/>
            <person name="Scheremetjew M."/>
            <person name="Finn R."/>
            <person name="Kale V."/>
            <person name="Holt S."/>
            <person name="Cochrane G."/>
            <person name="Meng A."/>
            <person name="Brown T."/>
            <person name="Cohen L."/>
        </authorList>
    </citation>
    <scope>NUCLEOTIDE SEQUENCE</scope>
    <source>
        <strain evidence="7">CCMP1452</strain>
    </source>
</reference>
<organism evidence="7">
    <name type="scientific">Eucampia antarctica</name>
    <dbReference type="NCBI Taxonomy" id="49252"/>
    <lineage>
        <taxon>Eukaryota</taxon>
        <taxon>Sar</taxon>
        <taxon>Stramenopiles</taxon>
        <taxon>Ochrophyta</taxon>
        <taxon>Bacillariophyta</taxon>
        <taxon>Mediophyceae</taxon>
        <taxon>Biddulphiophycidae</taxon>
        <taxon>Hemiaulales</taxon>
        <taxon>Hemiaulaceae</taxon>
        <taxon>Eucampia</taxon>
    </lineage>
</organism>
<protein>
    <recommendedName>
        <fullName evidence="5">Enoyl reductase (ER) domain-containing protein</fullName>
    </recommendedName>
</protein>
<keyword evidence="3" id="KW-0862">Zinc</keyword>
<dbReference type="FunFam" id="3.40.50.720:FF:000022">
    <property type="entry name" value="Cinnamyl alcohol dehydrogenase"/>
    <property type="match status" value="1"/>
</dbReference>
<dbReference type="AlphaFoldDB" id="A0A6U0TKS4"/>
<gene>
    <name evidence="6" type="ORF">EANT1437_LOCUS14693</name>
    <name evidence="7" type="ORF">EANT1437_LOCUS14695</name>
</gene>
<dbReference type="InterPro" id="IPR036291">
    <property type="entry name" value="NAD(P)-bd_dom_sf"/>
</dbReference>
<dbReference type="InterPro" id="IPR013154">
    <property type="entry name" value="ADH-like_N"/>
</dbReference>
<dbReference type="InterPro" id="IPR013149">
    <property type="entry name" value="ADH-like_C"/>
</dbReference>
<evidence type="ECO:0000256" key="2">
    <source>
        <dbReference type="ARBA" id="ARBA00022723"/>
    </source>
</evidence>
<comment type="cofactor">
    <cofactor evidence="1">
        <name>Zn(2+)</name>
        <dbReference type="ChEBI" id="CHEBI:29105"/>
    </cofactor>
</comment>
<evidence type="ECO:0000256" key="4">
    <source>
        <dbReference type="ARBA" id="ARBA00023002"/>
    </source>
</evidence>
<name>A0A6U0TKS4_9STRA</name>
<proteinExistence type="predicted"/>
<dbReference type="SUPFAM" id="SSF51735">
    <property type="entry name" value="NAD(P)-binding Rossmann-fold domains"/>
    <property type="match status" value="1"/>
</dbReference>
<dbReference type="GO" id="GO:0046872">
    <property type="term" value="F:metal ion binding"/>
    <property type="evidence" value="ECO:0007669"/>
    <property type="project" value="UniProtKB-KW"/>
</dbReference>